<dbReference type="AlphaFoldDB" id="A0A376B940"/>
<gene>
    <name evidence="4" type="ORF">SCODWIG_02969</name>
</gene>
<keyword evidence="3" id="KW-0687">Ribonucleoprotein</keyword>
<evidence type="ECO:0000256" key="2">
    <source>
        <dbReference type="ARBA" id="ARBA00022980"/>
    </source>
</evidence>
<protein>
    <submittedName>
        <fullName evidence="4">Related to 54S ribosomal protein IMG1, mitochondrial</fullName>
    </submittedName>
</protein>
<evidence type="ECO:0000256" key="3">
    <source>
        <dbReference type="ARBA" id="ARBA00023274"/>
    </source>
</evidence>
<dbReference type="GO" id="GO:0005762">
    <property type="term" value="C:mitochondrial large ribosomal subunit"/>
    <property type="evidence" value="ECO:0007669"/>
    <property type="project" value="TreeGrafter"/>
</dbReference>
<dbReference type="InterPro" id="IPR038657">
    <property type="entry name" value="Ribosomal_bL19_sf"/>
</dbReference>
<dbReference type="GO" id="GO:0006412">
    <property type="term" value="P:translation"/>
    <property type="evidence" value="ECO:0007669"/>
    <property type="project" value="InterPro"/>
</dbReference>
<dbReference type="Gene3D" id="2.30.30.790">
    <property type="match status" value="1"/>
</dbReference>
<evidence type="ECO:0000313" key="5">
    <source>
        <dbReference type="Proteomes" id="UP000262825"/>
    </source>
</evidence>
<dbReference type="GO" id="GO:0003735">
    <property type="term" value="F:structural constituent of ribosome"/>
    <property type="evidence" value="ECO:0007669"/>
    <property type="project" value="InterPro"/>
</dbReference>
<dbReference type="PANTHER" id="PTHR15680:SF9">
    <property type="entry name" value="LARGE RIBOSOMAL SUBUNIT PROTEIN BL19M"/>
    <property type="match status" value="1"/>
</dbReference>
<reference evidence="5" key="1">
    <citation type="submission" date="2018-06" db="EMBL/GenBank/DDBJ databases">
        <authorList>
            <person name="Guldener U."/>
        </authorList>
    </citation>
    <scope>NUCLEOTIDE SEQUENCE [LARGE SCALE GENOMIC DNA]</scope>
    <source>
        <strain evidence="5">UTAD17</strain>
    </source>
</reference>
<dbReference type="InterPro" id="IPR001857">
    <property type="entry name" value="Ribosomal_bL19"/>
</dbReference>
<keyword evidence="2 4" id="KW-0689">Ribosomal protein</keyword>
<proteinExistence type="inferred from homology"/>
<evidence type="ECO:0000313" key="4">
    <source>
        <dbReference type="EMBL" id="SSD61208.1"/>
    </source>
</evidence>
<name>A0A376B940_9ASCO</name>
<dbReference type="Proteomes" id="UP000262825">
    <property type="component" value="Unassembled WGS sequence"/>
</dbReference>
<dbReference type="Pfam" id="PF01245">
    <property type="entry name" value="Ribosomal_L19"/>
    <property type="match status" value="1"/>
</dbReference>
<organism evidence="4 5">
    <name type="scientific">Saccharomycodes ludwigii</name>
    <dbReference type="NCBI Taxonomy" id="36035"/>
    <lineage>
        <taxon>Eukaryota</taxon>
        <taxon>Fungi</taxon>
        <taxon>Dikarya</taxon>
        <taxon>Ascomycota</taxon>
        <taxon>Saccharomycotina</taxon>
        <taxon>Saccharomycetes</taxon>
        <taxon>Saccharomycodales</taxon>
        <taxon>Saccharomycodaceae</taxon>
        <taxon>Saccharomycodes</taxon>
    </lineage>
</organism>
<dbReference type="InterPro" id="IPR008991">
    <property type="entry name" value="Translation_prot_SH3-like_sf"/>
</dbReference>
<dbReference type="PANTHER" id="PTHR15680">
    <property type="entry name" value="RIBOSOMAL PROTEIN L19"/>
    <property type="match status" value="1"/>
</dbReference>
<dbReference type="EMBL" id="UFAJ01000606">
    <property type="protein sequence ID" value="SSD61208.1"/>
    <property type="molecule type" value="Genomic_DNA"/>
</dbReference>
<dbReference type="SUPFAM" id="SSF50104">
    <property type="entry name" value="Translation proteins SH3-like domain"/>
    <property type="match status" value="1"/>
</dbReference>
<accession>A0A376B940</accession>
<sequence length="180" mass="20925">MFKSTTISTKQFLLQSIRLYKAPALKTGPKILSVYPPREQPPHLNAFKTYQDFVAKDLERLDPTRWRRDIISRTSPNRLMTGDIVRVVYNKKDSKNDDFMGYILGIDRSGLTPQGSSILLRNHISKTSVELRVPVFSPLIERIDLIKRPSENKRKRNKHYYIRGTKLDVGDLEANLRKKK</sequence>
<comment type="similarity">
    <text evidence="1">Belongs to the bacterial ribosomal protein bL19 family.</text>
</comment>
<dbReference type="VEuPathDB" id="FungiDB:SCODWIG_02969"/>
<evidence type="ECO:0000256" key="1">
    <source>
        <dbReference type="ARBA" id="ARBA00005781"/>
    </source>
</evidence>
<keyword evidence="5" id="KW-1185">Reference proteome</keyword>